<evidence type="ECO:0008006" key="3">
    <source>
        <dbReference type="Google" id="ProtNLM"/>
    </source>
</evidence>
<dbReference type="RefSeq" id="WP_028858190.1">
    <property type="nucleotide sequence ID" value="NZ_CAJHAQ010000001.1"/>
</dbReference>
<dbReference type="AlphaFoldDB" id="A0A379LKX1"/>
<protein>
    <recommendedName>
        <fullName evidence="3">DNA injection protein</fullName>
    </recommendedName>
</protein>
<dbReference type="Proteomes" id="UP000254123">
    <property type="component" value="Unassembled WGS sequence"/>
</dbReference>
<sequence length="252" mass="26775">MGFVKDAWNGITGKSSAKAAEKAGNIQADASKYAADISQKQYEQTRQDQMPWLNAGRDALGKLQGYVSNSPDYNDVWGQRIEDNYLQGNLTGGLDPNNFATDPSYLWRKQQGMDQLQSSAAAQGSLLSGAALKSLNEYNSNLASQEYNNAWSRDQAEKQNLFGVLGGARSQDYSMFNTEDARLYNQLANLAGVGQQTATNLGSFGAQNAATVGDAQINAANARANGLVGGANAKASGWGNLLNLGMMAGGII</sequence>
<evidence type="ECO:0000313" key="1">
    <source>
        <dbReference type="EMBL" id="SUD90412.1"/>
    </source>
</evidence>
<keyword evidence="2" id="KW-1185">Reference proteome</keyword>
<accession>A0A379LKX1</accession>
<dbReference type="STRING" id="1123034.GCA_000685805_00544"/>
<reference evidence="1 2" key="1">
    <citation type="submission" date="2018-06" db="EMBL/GenBank/DDBJ databases">
        <authorList>
            <consortium name="Pathogen Informatics"/>
            <person name="Doyle S."/>
        </authorList>
    </citation>
    <scope>NUCLEOTIDE SEQUENCE [LARGE SCALE GENOMIC DNA]</scope>
    <source>
        <strain evidence="1 2">NCTC10526</strain>
    </source>
</reference>
<gene>
    <name evidence="1" type="ORF">NCTC10526_00738</name>
</gene>
<proteinExistence type="predicted"/>
<organism evidence="1 2">
    <name type="scientific">Psychrobacter phenylpyruvicus</name>
    <dbReference type="NCBI Taxonomy" id="29432"/>
    <lineage>
        <taxon>Bacteria</taxon>
        <taxon>Pseudomonadati</taxon>
        <taxon>Pseudomonadota</taxon>
        <taxon>Gammaproteobacteria</taxon>
        <taxon>Moraxellales</taxon>
        <taxon>Moraxellaceae</taxon>
        <taxon>Psychrobacter</taxon>
    </lineage>
</organism>
<dbReference type="EMBL" id="UGVC01000001">
    <property type="protein sequence ID" value="SUD90412.1"/>
    <property type="molecule type" value="Genomic_DNA"/>
</dbReference>
<evidence type="ECO:0000313" key="2">
    <source>
        <dbReference type="Proteomes" id="UP000254123"/>
    </source>
</evidence>
<name>A0A379LKX1_9GAMM</name>